<evidence type="ECO:0000256" key="1">
    <source>
        <dbReference type="SAM" id="Phobius"/>
    </source>
</evidence>
<dbReference type="EMBL" id="DWWO01000029">
    <property type="protein sequence ID" value="HJC33499.1"/>
    <property type="molecule type" value="Genomic_DNA"/>
</dbReference>
<dbReference type="AlphaFoldDB" id="A0A9D2NKS2"/>
<proteinExistence type="predicted"/>
<keyword evidence="1" id="KW-0812">Transmembrane</keyword>
<feature type="transmembrane region" description="Helical" evidence="1">
    <location>
        <begin position="56"/>
        <end position="74"/>
    </location>
</feature>
<comment type="caution">
    <text evidence="2">The sequence shown here is derived from an EMBL/GenBank/DDBJ whole genome shotgun (WGS) entry which is preliminary data.</text>
</comment>
<evidence type="ECO:0000313" key="3">
    <source>
        <dbReference type="Proteomes" id="UP000823890"/>
    </source>
</evidence>
<sequence>MENAKLLFSCITHDMMEPIGYLPWGLCAGCLYLLVLKIWRHFRKTSFDKSTLKHDIIRFLLIVYCITLLKLAFFSREPGSRATV</sequence>
<dbReference type="Proteomes" id="UP000823890">
    <property type="component" value="Unassembled WGS sequence"/>
</dbReference>
<evidence type="ECO:0000313" key="2">
    <source>
        <dbReference type="EMBL" id="HJC33499.1"/>
    </source>
</evidence>
<feature type="transmembrane region" description="Helical" evidence="1">
    <location>
        <begin position="20"/>
        <end position="36"/>
    </location>
</feature>
<name>A0A9D2NKS2_9FIRM</name>
<reference evidence="2" key="1">
    <citation type="journal article" date="2021" name="PeerJ">
        <title>Extensive microbial diversity within the chicken gut microbiome revealed by metagenomics and culture.</title>
        <authorList>
            <person name="Gilroy R."/>
            <person name="Ravi A."/>
            <person name="Getino M."/>
            <person name="Pursley I."/>
            <person name="Horton D.L."/>
            <person name="Alikhan N.F."/>
            <person name="Baker D."/>
            <person name="Gharbi K."/>
            <person name="Hall N."/>
            <person name="Watson M."/>
            <person name="Adriaenssens E.M."/>
            <person name="Foster-Nyarko E."/>
            <person name="Jarju S."/>
            <person name="Secka A."/>
            <person name="Antonio M."/>
            <person name="Oren A."/>
            <person name="Chaudhuri R.R."/>
            <person name="La Ragione R."/>
            <person name="Hildebrand F."/>
            <person name="Pallen M.J."/>
        </authorList>
    </citation>
    <scope>NUCLEOTIDE SEQUENCE</scope>
    <source>
        <strain evidence="2">ChiW19-954</strain>
    </source>
</reference>
<keyword evidence="1" id="KW-0472">Membrane</keyword>
<protein>
    <submittedName>
        <fullName evidence="2">Uncharacterized protein</fullName>
    </submittedName>
</protein>
<keyword evidence="1" id="KW-1133">Transmembrane helix</keyword>
<feature type="non-terminal residue" evidence="2">
    <location>
        <position position="84"/>
    </location>
</feature>
<reference evidence="2" key="2">
    <citation type="submission" date="2021-04" db="EMBL/GenBank/DDBJ databases">
        <authorList>
            <person name="Gilroy R."/>
        </authorList>
    </citation>
    <scope>NUCLEOTIDE SEQUENCE</scope>
    <source>
        <strain evidence="2">ChiW19-954</strain>
    </source>
</reference>
<accession>A0A9D2NKS2</accession>
<organism evidence="2 3">
    <name type="scientific">Candidatus Mediterraneibacter faecipullorum</name>
    <dbReference type="NCBI Taxonomy" id="2838670"/>
    <lineage>
        <taxon>Bacteria</taxon>
        <taxon>Bacillati</taxon>
        <taxon>Bacillota</taxon>
        <taxon>Clostridia</taxon>
        <taxon>Lachnospirales</taxon>
        <taxon>Lachnospiraceae</taxon>
        <taxon>Mediterraneibacter</taxon>
    </lineage>
</organism>
<gene>
    <name evidence="2" type="ORF">H9758_02785</name>
</gene>